<evidence type="ECO:0000256" key="7">
    <source>
        <dbReference type="ARBA" id="ARBA00023014"/>
    </source>
</evidence>
<dbReference type="GO" id="GO:0046872">
    <property type="term" value="F:metal ion binding"/>
    <property type="evidence" value="ECO:0007669"/>
    <property type="project" value="UniProtKB-KW"/>
</dbReference>
<keyword evidence="3" id="KW-0808">Transferase</keyword>
<dbReference type="InterPro" id="IPR051198">
    <property type="entry name" value="BchE-like"/>
</dbReference>
<dbReference type="AlphaFoldDB" id="A0A2W2F0Q8"/>
<accession>A0A2W2F0Q8</accession>
<dbReference type="Gene3D" id="3.80.30.20">
    <property type="entry name" value="tm_1862 like domain"/>
    <property type="match status" value="1"/>
</dbReference>
<evidence type="ECO:0000256" key="6">
    <source>
        <dbReference type="ARBA" id="ARBA00023004"/>
    </source>
</evidence>
<dbReference type="OrthoDB" id="5298546at2"/>
<evidence type="ECO:0000313" key="10">
    <source>
        <dbReference type="Proteomes" id="UP000248924"/>
    </source>
</evidence>
<feature type="domain" description="Radical SAM core" evidence="8">
    <location>
        <begin position="165"/>
        <end position="386"/>
    </location>
</feature>
<dbReference type="CDD" id="cd01335">
    <property type="entry name" value="Radical_SAM"/>
    <property type="match status" value="1"/>
</dbReference>
<dbReference type="SFLD" id="SFLDG01123">
    <property type="entry name" value="methyltransferase_(Class_B)"/>
    <property type="match status" value="1"/>
</dbReference>
<dbReference type="PROSITE" id="PS51918">
    <property type="entry name" value="RADICAL_SAM"/>
    <property type="match status" value="1"/>
</dbReference>
<evidence type="ECO:0000256" key="4">
    <source>
        <dbReference type="ARBA" id="ARBA00022691"/>
    </source>
</evidence>
<organism evidence="9 10">
    <name type="scientific">Micromonospora craterilacus</name>
    <dbReference type="NCBI Taxonomy" id="1655439"/>
    <lineage>
        <taxon>Bacteria</taxon>
        <taxon>Bacillati</taxon>
        <taxon>Actinomycetota</taxon>
        <taxon>Actinomycetes</taxon>
        <taxon>Micromonosporales</taxon>
        <taxon>Micromonosporaceae</taxon>
        <taxon>Micromonospora</taxon>
    </lineage>
</organism>
<dbReference type="Proteomes" id="UP000248924">
    <property type="component" value="Unassembled WGS sequence"/>
</dbReference>
<dbReference type="GO" id="GO:0051539">
    <property type="term" value="F:4 iron, 4 sulfur cluster binding"/>
    <property type="evidence" value="ECO:0007669"/>
    <property type="project" value="UniProtKB-KW"/>
</dbReference>
<comment type="caution">
    <text evidence="9">The sequence shown here is derived from an EMBL/GenBank/DDBJ whole genome shotgun (WGS) entry which is preliminary data.</text>
</comment>
<keyword evidence="5" id="KW-0479">Metal-binding</keyword>
<keyword evidence="6" id="KW-0408">Iron</keyword>
<proteinExistence type="predicted"/>
<evidence type="ECO:0000313" key="9">
    <source>
        <dbReference type="EMBL" id="PZG15157.1"/>
    </source>
</evidence>
<keyword evidence="2" id="KW-0489">Methyltransferase</keyword>
<keyword evidence="4" id="KW-0949">S-adenosyl-L-methionine</keyword>
<name>A0A2W2F0Q8_9ACTN</name>
<dbReference type="SFLD" id="SFLDS00029">
    <property type="entry name" value="Radical_SAM"/>
    <property type="match status" value="1"/>
</dbReference>
<dbReference type="PANTHER" id="PTHR43409:SF7">
    <property type="entry name" value="BLL1977 PROTEIN"/>
    <property type="match status" value="1"/>
</dbReference>
<sequence length="491" mass="53628">MKKSAGTVLIVRPQPSRGLGAFYRNLGITMVATHVQQHGLNAALVDLTFDDLDDHLGAPTGAALFSLYIDDFAQGVKAAQHIRGAQPRTLLAVGGPHATLLRESVFEVTDVFDLVGVGDCLPDAVGAIAEALRTGNRPQSRLISTSDGTARMDVLAPDYSIWPDGRYFAVYPVEFSRGCRQRCPFCTDPVLRRGIALDPVDRTIATLRTLAARHDPVWVRFVDSSMSSLGPDLTRLLTAMIDADLPVQWSAYAYPHDITPELAKLLAAAGCRALFLGIESLADGVRVGKHHTKRPEEVARAVDLLHDHGIFVHGNFIVGLPGETSDTVAQTLAGLRRARFDSIGGGPFFLTPGSTFERRPHKFGIQILDQGWPLRQHINFYDSDHEYFRTATLTQPQMRALSAAFRQQVQDSRLGCWNLSDYALLCWMSVGGHVDDLVRLWNTDDAALSHSQRLVLGVLKEKIGVSASSEAAQFVQLTKNVATMARTTVAA</sequence>
<dbReference type="RefSeq" id="WP_111215398.1">
    <property type="nucleotide sequence ID" value="NZ_POTY01000132.1"/>
</dbReference>
<dbReference type="PANTHER" id="PTHR43409">
    <property type="entry name" value="ANAEROBIC MAGNESIUM-PROTOPORPHYRIN IX MONOMETHYL ESTER CYCLASE-RELATED"/>
    <property type="match status" value="1"/>
</dbReference>
<dbReference type="SFLD" id="SFLDG01082">
    <property type="entry name" value="B12-binding_domain_containing"/>
    <property type="match status" value="1"/>
</dbReference>
<evidence type="ECO:0000256" key="5">
    <source>
        <dbReference type="ARBA" id="ARBA00022723"/>
    </source>
</evidence>
<dbReference type="InterPro" id="IPR023404">
    <property type="entry name" value="rSAM_horseshoe"/>
</dbReference>
<dbReference type="SUPFAM" id="SSF102114">
    <property type="entry name" value="Radical SAM enzymes"/>
    <property type="match status" value="1"/>
</dbReference>
<evidence type="ECO:0000259" key="8">
    <source>
        <dbReference type="PROSITE" id="PS51918"/>
    </source>
</evidence>
<dbReference type="EMBL" id="POTY01000132">
    <property type="protein sequence ID" value="PZG15157.1"/>
    <property type="molecule type" value="Genomic_DNA"/>
</dbReference>
<dbReference type="InterPro" id="IPR034466">
    <property type="entry name" value="Methyltransferase_Class_B"/>
</dbReference>
<keyword evidence="10" id="KW-1185">Reference proteome</keyword>
<gene>
    <name evidence="9" type="ORF">C1I95_20165</name>
</gene>
<evidence type="ECO:0000256" key="3">
    <source>
        <dbReference type="ARBA" id="ARBA00022679"/>
    </source>
</evidence>
<evidence type="ECO:0000256" key="1">
    <source>
        <dbReference type="ARBA" id="ARBA00001966"/>
    </source>
</evidence>
<comment type="cofactor">
    <cofactor evidence="1">
        <name>[4Fe-4S] cluster</name>
        <dbReference type="ChEBI" id="CHEBI:49883"/>
    </cofactor>
</comment>
<keyword evidence="7" id="KW-0411">Iron-sulfur</keyword>
<dbReference type="InterPro" id="IPR058240">
    <property type="entry name" value="rSAM_sf"/>
</dbReference>
<dbReference type="GO" id="GO:0003824">
    <property type="term" value="F:catalytic activity"/>
    <property type="evidence" value="ECO:0007669"/>
    <property type="project" value="InterPro"/>
</dbReference>
<dbReference type="GO" id="GO:0005829">
    <property type="term" value="C:cytosol"/>
    <property type="evidence" value="ECO:0007669"/>
    <property type="project" value="TreeGrafter"/>
</dbReference>
<dbReference type="InterPro" id="IPR006638">
    <property type="entry name" value="Elp3/MiaA/NifB-like_rSAM"/>
</dbReference>
<evidence type="ECO:0000256" key="2">
    <source>
        <dbReference type="ARBA" id="ARBA00022603"/>
    </source>
</evidence>
<protein>
    <recommendedName>
        <fullName evidence="8">Radical SAM core domain-containing protein</fullName>
    </recommendedName>
</protein>
<dbReference type="InterPro" id="IPR007197">
    <property type="entry name" value="rSAM"/>
</dbReference>
<dbReference type="Pfam" id="PF04055">
    <property type="entry name" value="Radical_SAM"/>
    <property type="match status" value="1"/>
</dbReference>
<reference evidence="9 10" key="1">
    <citation type="submission" date="2018-01" db="EMBL/GenBank/DDBJ databases">
        <title>Draft genome sequence of Jishengella sp. NA12.</title>
        <authorList>
            <person name="Sahin N."/>
            <person name="Ay H."/>
            <person name="Saygin H."/>
        </authorList>
    </citation>
    <scope>NUCLEOTIDE SEQUENCE [LARGE SCALE GENOMIC DNA]</scope>
    <source>
        <strain evidence="9 10">NA12</strain>
    </source>
</reference>
<dbReference type="Gene3D" id="3.40.50.280">
    <property type="entry name" value="Cobalamin-binding domain"/>
    <property type="match status" value="1"/>
</dbReference>
<dbReference type="SMART" id="SM00729">
    <property type="entry name" value="Elp3"/>
    <property type="match status" value="1"/>
</dbReference>